<dbReference type="PANTHER" id="PTHR33392">
    <property type="entry name" value="POLYISOPRENYL-TEICHOIC ACID--PEPTIDOGLYCAN TEICHOIC ACID TRANSFERASE TAGU"/>
    <property type="match status" value="1"/>
</dbReference>
<dbReference type="PANTHER" id="PTHR33392:SF6">
    <property type="entry name" value="POLYISOPRENYL-TEICHOIC ACID--PEPTIDOGLYCAN TEICHOIC ACID TRANSFERASE TAGU"/>
    <property type="match status" value="1"/>
</dbReference>
<comment type="caution">
    <text evidence="5">The sequence shown here is derived from an EMBL/GenBank/DDBJ whole genome shotgun (WGS) entry which is preliminary data.</text>
</comment>
<evidence type="ECO:0000256" key="2">
    <source>
        <dbReference type="SAM" id="MobiDB-lite"/>
    </source>
</evidence>
<proteinExistence type="inferred from homology"/>
<feature type="compositionally biased region" description="Low complexity" evidence="2">
    <location>
        <begin position="69"/>
        <end position="81"/>
    </location>
</feature>
<evidence type="ECO:0000256" key="1">
    <source>
        <dbReference type="ARBA" id="ARBA00006068"/>
    </source>
</evidence>
<dbReference type="InterPro" id="IPR004474">
    <property type="entry name" value="LytR_CpsA_psr"/>
</dbReference>
<keyword evidence="3" id="KW-1133">Transmembrane helix</keyword>
<gene>
    <name evidence="5" type="ORF">GCM10022197_21820</name>
</gene>
<feature type="domain" description="Cell envelope-related transcriptional attenuator" evidence="4">
    <location>
        <begin position="110"/>
        <end position="250"/>
    </location>
</feature>
<feature type="region of interest" description="Disordered" evidence="2">
    <location>
        <begin position="62"/>
        <end position="87"/>
    </location>
</feature>
<feature type="region of interest" description="Disordered" evidence="2">
    <location>
        <begin position="1"/>
        <end position="20"/>
    </location>
</feature>
<reference evidence="6" key="1">
    <citation type="journal article" date="2019" name="Int. J. Syst. Evol. Microbiol.">
        <title>The Global Catalogue of Microorganisms (GCM) 10K type strain sequencing project: providing services to taxonomists for standard genome sequencing and annotation.</title>
        <authorList>
            <consortium name="The Broad Institute Genomics Platform"/>
            <consortium name="The Broad Institute Genome Sequencing Center for Infectious Disease"/>
            <person name="Wu L."/>
            <person name="Ma J."/>
        </authorList>
    </citation>
    <scope>NUCLEOTIDE SEQUENCE [LARGE SCALE GENOMIC DNA]</scope>
    <source>
        <strain evidence="6">JCM 16540</strain>
    </source>
</reference>
<keyword evidence="3" id="KW-0472">Membrane</keyword>
<evidence type="ECO:0000313" key="5">
    <source>
        <dbReference type="EMBL" id="GAA3565585.1"/>
    </source>
</evidence>
<evidence type="ECO:0000256" key="3">
    <source>
        <dbReference type="SAM" id="Phobius"/>
    </source>
</evidence>
<keyword evidence="6" id="KW-1185">Reference proteome</keyword>
<dbReference type="RefSeq" id="WP_204910647.1">
    <property type="nucleotide sequence ID" value="NZ_BAAAYR010000002.1"/>
</dbReference>
<keyword evidence="3" id="KW-0812">Transmembrane</keyword>
<evidence type="ECO:0000313" key="6">
    <source>
        <dbReference type="Proteomes" id="UP001500767"/>
    </source>
</evidence>
<dbReference type="InterPro" id="IPR050922">
    <property type="entry name" value="LytR/CpsA/Psr_CW_biosynth"/>
</dbReference>
<dbReference type="Gene3D" id="3.40.630.190">
    <property type="entry name" value="LCP protein"/>
    <property type="match status" value="1"/>
</dbReference>
<accession>A0ABP6XFN6</accession>
<dbReference type="NCBIfam" id="TIGR00350">
    <property type="entry name" value="lytR_cpsA_psr"/>
    <property type="match status" value="1"/>
</dbReference>
<evidence type="ECO:0000259" key="4">
    <source>
        <dbReference type="Pfam" id="PF03816"/>
    </source>
</evidence>
<protein>
    <recommendedName>
        <fullName evidence="4">Cell envelope-related transcriptional attenuator domain-containing protein</fullName>
    </recommendedName>
</protein>
<sequence length="348" mass="37051">MSQTADDGPSEPVGPRRARPRRRGLRGALIAVAAVLVVALVGVGVYAWTINRQITSNITRGIELPADTPTPGAPSASGSPTPTQPRETGALNYVLLGSDSRDDADASDGRSDTIMIVHLNEKRTRAYITSFPRDMYVTVPGYGKNKINAAFELGGPALTVKTLQDLTGAHMDHVVLVNFEGFIDLTEDLGGVTVENKTAFSSHGYDYPKGKVKIQGKKALWFVRERHSLPGGDLDRAENQRNVIKAIVAKGLSAGVISDPAKFSAFVGNLSKHLTVDNSLSDSEIRSTALSLRLDASDIQLLQAPLAGFGTANGQSIDIVDQARLAELGKALQDDTMGAYVAKYPQGS</sequence>
<dbReference type="Proteomes" id="UP001500767">
    <property type="component" value="Unassembled WGS sequence"/>
</dbReference>
<comment type="similarity">
    <text evidence="1">Belongs to the LytR/CpsA/Psr (LCP) family.</text>
</comment>
<name>A0ABP6XFN6_9ACTN</name>
<feature type="transmembrane region" description="Helical" evidence="3">
    <location>
        <begin position="25"/>
        <end position="48"/>
    </location>
</feature>
<dbReference type="Pfam" id="PF03816">
    <property type="entry name" value="LytR_cpsA_psr"/>
    <property type="match status" value="1"/>
</dbReference>
<organism evidence="5 6">
    <name type="scientific">Microlunatus spumicola</name>
    <dbReference type="NCBI Taxonomy" id="81499"/>
    <lineage>
        <taxon>Bacteria</taxon>
        <taxon>Bacillati</taxon>
        <taxon>Actinomycetota</taxon>
        <taxon>Actinomycetes</taxon>
        <taxon>Propionibacteriales</taxon>
        <taxon>Propionibacteriaceae</taxon>
        <taxon>Microlunatus</taxon>
    </lineage>
</organism>
<dbReference type="EMBL" id="BAAAYR010000002">
    <property type="protein sequence ID" value="GAA3565585.1"/>
    <property type="molecule type" value="Genomic_DNA"/>
</dbReference>